<keyword evidence="5 7" id="KW-1133">Transmembrane helix</keyword>
<feature type="transmembrane region" description="Helical" evidence="7">
    <location>
        <begin position="50"/>
        <end position="68"/>
    </location>
</feature>
<dbReference type="EMBL" id="JAOTPO010000011">
    <property type="protein sequence ID" value="MDE5414802.1"/>
    <property type="molecule type" value="Genomic_DNA"/>
</dbReference>
<feature type="transmembrane region" description="Helical" evidence="7">
    <location>
        <begin position="18"/>
        <end position="38"/>
    </location>
</feature>
<evidence type="ECO:0000256" key="5">
    <source>
        <dbReference type="ARBA" id="ARBA00022989"/>
    </source>
</evidence>
<evidence type="ECO:0000259" key="8">
    <source>
        <dbReference type="PROSITE" id="PS50893"/>
    </source>
</evidence>
<keyword evidence="11" id="KW-1185">Reference proteome</keyword>
<dbReference type="Proteomes" id="UP001148125">
    <property type="component" value="Unassembled WGS sequence"/>
</dbReference>
<evidence type="ECO:0000256" key="7">
    <source>
        <dbReference type="SAM" id="Phobius"/>
    </source>
</evidence>
<evidence type="ECO:0000256" key="4">
    <source>
        <dbReference type="ARBA" id="ARBA00022840"/>
    </source>
</evidence>
<name>A0ABT5VH67_9BACI</name>
<evidence type="ECO:0000313" key="10">
    <source>
        <dbReference type="EMBL" id="MDE5414802.1"/>
    </source>
</evidence>
<keyword evidence="4" id="KW-0067">ATP-binding</keyword>
<sequence length="572" mass="63973">MNELLNTIRIIMLKKKDVILSIVFAYIAGITAVGLFAANGYLISKAALQPPLYVLLIMVAVVKIGSILRATSRYGERYYSHRATFTMLSDLRVHFFDRLEKLAPSLLTKYRSGDLLARIVGDVESLQNFFLRVLYPPIIMVTVFLSTILFVSFYSLAIVILLTIGLILTGVLIPAWFAYKQKKVSNRMREERGHLSTEVTEWFHGFREFKIHQTLEDKEQQLVAASNAYIQEDQQAGQHSLYNQSINTAVSLMIVWAVLAVGAYSVANGSLDGLFLAMLVMVSLTVFDHSTPMAAFPVYYEESERAATRLGAVVKEDDQSMTSTVEMRSFPSGAPSIELKGVHLTFPGEKRKTLSDVNLYLPAGSKTAVVGPSGSGKSTLLSLMLKLQTANEGKLLISGTNVNEFEPESVWKNSNVILQENHFFHGTVKENLLLASNDLTDEDLKQLLVAVQLPHLELSDTVFEKGQNLSGGERQRLAMARAVAKGASFWLLDEPTSSLDSWTEQRLYELLYKKAKEDTVVVVSHRLEGLEQMDQIIVMDQGKIVEMGTFTELMKAKGYFYQLKQIEKNILK</sequence>
<evidence type="ECO:0000256" key="3">
    <source>
        <dbReference type="ARBA" id="ARBA00022741"/>
    </source>
</evidence>
<organism evidence="10 11">
    <name type="scientific">Alkalihalobacterium chitinilyticum</name>
    <dbReference type="NCBI Taxonomy" id="2980103"/>
    <lineage>
        <taxon>Bacteria</taxon>
        <taxon>Bacillati</taxon>
        <taxon>Bacillota</taxon>
        <taxon>Bacilli</taxon>
        <taxon>Bacillales</taxon>
        <taxon>Bacillaceae</taxon>
        <taxon>Alkalihalobacterium</taxon>
    </lineage>
</organism>
<evidence type="ECO:0000256" key="2">
    <source>
        <dbReference type="ARBA" id="ARBA00022692"/>
    </source>
</evidence>
<dbReference type="PANTHER" id="PTHR24221">
    <property type="entry name" value="ATP-BINDING CASSETTE SUB-FAMILY B"/>
    <property type="match status" value="1"/>
</dbReference>
<dbReference type="CDD" id="cd18585">
    <property type="entry name" value="ABC_6TM_CydC"/>
    <property type="match status" value="1"/>
</dbReference>
<dbReference type="InterPro" id="IPR011527">
    <property type="entry name" value="ABC1_TM_dom"/>
</dbReference>
<dbReference type="InterPro" id="IPR003439">
    <property type="entry name" value="ABC_transporter-like_ATP-bd"/>
</dbReference>
<keyword evidence="2 7" id="KW-0812">Transmembrane</keyword>
<comment type="caution">
    <text evidence="10">The sequence shown here is derived from an EMBL/GenBank/DDBJ whole genome shotgun (WGS) entry which is preliminary data.</text>
</comment>
<dbReference type="SUPFAM" id="SSF90123">
    <property type="entry name" value="ABC transporter transmembrane region"/>
    <property type="match status" value="1"/>
</dbReference>
<evidence type="ECO:0000256" key="1">
    <source>
        <dbReference type="ARBA" id="ARBA00004651"/>
    </source>
</evidence>
<dbReference type="SMART" id="SM00382">
    <property type="entry name" value="AAA"/>
    <property type="match status" value="1"/>
</dbReference>
<dbReference type="RefSeq" id="WP_275119412.1">
    <property type="nucleotide sequence ID" value="NZ_JAOTPO010000011.1"/>
</dbReference>
<dbReference type="Pfam" id="PF00664">
    <property type="entry name" value="ABC_membrane"/>
    <property type="match status" value="1"/>
</dbReference>
<dbReference type="PANTHER" id="PTHR24221:SF653">
    <property type="entry name" value="TRANSPORT ATP-BINDING PROTEIN CYDC"/>
    <property type="match status" value="1"/>
</dbReference>
<proteinExistence type="predicted"/>
<feature type="transmembrane region" description="Helical" evidence="7">
    <location>
        <begin position="133"/>
        <end position="151"/>
    </location>
</feature>
<dbReference type="InterPro" id="IPR036640">
    <property type="entry name" value="ABC1_TM_sf"/>
</dbReference>
<dbReference type="NCBIfam" id="TIGR02868">
    <property type="entry name" value="CydC"/>
    <property type="match status" value="1"/>
</dbReference>
<feature type="transmembrane region" description="Helical" evidence="7">
    <location>
        <begin position="157"/>
        <end position="179"/>
    </location>
</feature>
<accession>A0ABT5VH67</accession>
<dbReference type="PROSITE" id="PS50893">
    <property type="entry name" value="ABC_TRANSPORTER_2"/>
    <property type="match status" value="1"/>
</dbReference>
<dbReference type="InterPro" id="IPR027417">
    <property type="entry name" value="P-loop_NTPase"/>
</dbReference>
<gene>
    <name evidence="10" type="primary">cydC</name>
    <name evidence="10" type="ORF">N7Z68_15695</name>
</gene>
<dbReference type="Pfam" id="PF00005">
    <property type="entry name" value="ABC_tran"/>
    <property type="match status" value="1"/>
</dbReference>
<dbReference type="Gene3D" id="1.20.1560.10">
    <property type="entry name" value="ABC transporter type 1, transmembrane domain"/>
    <property type="match status" value="1"/>
</dbReference>
<comment type="subcellular location">
    <subcellularLocation>
        <location evidence="1">Cell membrane</location>
        <topology evidence="1">Multi-pass membrane protein</topology>
    </subcellularLocation>
</comment>
<dbReference type="InterPro" id="IPR017871">
    <property type="entry name" value="ABC_transporter-like_CS"/>
</dbReference>
<dbReference type="InterPro" id="IPR039421">
    <property type="entry name" value="Type_1_exporter"/>
</dbReference>
<dbReference type="PROSITE" id="PS00211">
    <property type="entry name" value="ABC_TRANSPORTER_1"/>
    <property type="match status" value="1"/>
</dbReference>
<feature type="transmembrane region" description="Helical" evidence="7">
    <location>
        <begin position="249"/>
        <end position="267"/>
    </location>
</feature>
<evidence type="ECO:0000256" key="6">
    <source>
        <dbReference type="ARBA" id="ARBA00023136"/>
    </source>
</evidence>
<dbReference type="CDD" id="cd03228">
    <property type="entry name" value="ABCC_MRP_Like"/>
    <property type="match status" value="1"/>
</dbReference>
<dbReference type="InterPro" id="IPR003593">
    <property type="entry name" value="AAA+_ATPase"/>
</dbReference>
<keyword evidence="6 7" id="KW-0472">Membrane</keyword>
<reference evidence="10" key="1">
    <citation type="submission" date="2024-05" db="EMBL/GenBank/DDBJ databases">
        <title>Alkalihalobacillus sp. strain MEB203 novel alkaliphilic bacterium from Lonar Lake, India.</title>
        <authorList>
            <person name="Joshi A."/>
            <person name="Thite S."/>
            <person name="Mengade P."/>
        </authorList>
    </citation>
    <scope>NUCLEOTIDE SEQUENCE</scope>
    <source>
        <strain evidence="10">MEB 203</strain>
    </source>
</reference>
<keyword evidence="3" id="KW-0547">Nucleotide-binding</keyword>
<feature type="domain" description="ABC transporter" evidence="8">
    <location>
        <begin position="337"/>
        <end position="566"/>
    </location>
</feature>
<dbReference type="InterPro" id="IPR014223">
    <property type="entry name" value="ABC_CydC/D"/>
</dbReference>
<feature type="domain" description="ABC transmembrane type-1" evidence="9">
    <location>
        <begin position="19"/>
        <end position="288"/>
    </location>
</feature>
<dbReference type="PROSITE" id="PS50929">
    <property type="entry name" value="ABC_TM1F"/>
    <property type="match status" value="1"/>
</dbReference>
<evidence type="ECO:0000259" key="9">
    <source>
        <dbReference type="PROSITE" id="PS50929"/>
    </source>
</evidence>
<dbReference type="Gene3D" id="3.40.50.300">
    <property type="entry name" value="P-loop containing nucleotide triphosphate hydrolases"/>
    <property type="match status" value="1"/>
</dbReference>
<protein>
    <submittedName>
        <fullName evidence="10">Thiol reductant ABC exporter subunit CydC</fullName>
    </submittedName>
</protein>
<evidence type="ECO:0000313" key="11">
    <source>
        <dbReference type="Proteomes" id="UP001148125"/>
    </source>
</evidence>
<dbReference type="SUPFAM" id="SSF52540">
    <property type="entry name" value="P-loop containing nucleoside triphosphate hydrolases"/>
    <property type="match status" value="1"/>
</dbReference>